<reference evidence="3" key="1">
    <citation type="journal article" date="2019" name="Int. J. Syst. Evol. Microbiol.">
        <title>The Global Catalogue of Microorganisms (GCM) 10K type strain sequencing project: providing services to taxonomists for standard genome sequencing and annotation.</title>
        <authorList>
            <consortium name="The Broad Institute Genomics Platform"/>
            <consortium name="The Broad Institute Genome Sequencing Center for Infectious Disease"/>
            <person name="Wu L."/>
            <person name="Ma J."/>
        </authorList>
    </citation>
    <scope>NUCLEOTIDE SEQUENCE [LARGE SCALE GENOMIC DNA]</scope>
    <source>
        <strain evidence="3">CCUG 56752</strain>
    </source>
</reference>
<dbReference type="InterPro" id="IPR026341">
    <property type="entry name" value="T9SS_type_B"/>
</dbReference>
<dbReference type="EMBL" id="JBHTIV010000008">
    <property type="protein sequence ID" value="MFD0932508.1"/>
    <property type="molecule type" value="Genomic_DNA"/>
</dbReference>
<proteinExistence type="predicted"/>
<keyword evidence="3" id="KW-1185">Reference proteome</keyword>
<comment type="caution">
    <text evidence="2">The sequence shown here is derived from an EMBL/GenBank/DDBJ whole genome shotgun (WGS) entry which is preliminary data.</text>
</comment>
<dbReference type="Proteomes" id="UP001597049">
    <property type="component" value="Unassembled WGS sequence"/>
</dbReference>
<feature type="chain" id="PRO_5046479335" evidence="1">
    <location>
        <begin position="19"/>
        <end position="316"/>
    </location>
</feature>
<evidence type="ECO:0000313" key="3">
    <source>
        <dbReference type="Proteomes" id="UP001597049"/>
    </source>
</evidence>
<evidence type="ECO:0000313" key="2">
    <source>
        <dbReference type="EMBL" id="MFD0932508.1"/>
    </source>
</evidence>
<dbReference type="Pfam" id="PF13585">
    <property type="entry name" value="CHU_C"/>
    <property type="match status" value="1"/>
</dbReference>
<protein>
    <submittedName>
        <fullName evidence="2">T9SS type B sorting domain-containing protein</fullName>
    </submittedName>
</protein>
<gene>
    <name evidence="2" type="ORF">ACFQ0R_07850</name>
</gene>
<name>A0ABW3GPU1_9FLAO</name>
<evidence type="ECO:0000256" key="1">
    <source>
        <dbReference type="SAM" id="SignalP"/>
    </source>
</evidence>
<organism evidence="2 3">
    <name type="scientific">Psychroflexus salinarum</name>
    <dbReference type="NCBI Taxonomy" id="546024"/>
    <lineage>
        <taxon>Bacteria</taxon>
        <taxon>Pseudomonadati</taxon>
        <taxon>Bacteroidota</taxon>
        <taxon>Flavobacteriia</taxon>
        <taxon>Flavobacteriales</taxon>
        <taxon>Flavobacteriaceae</taxon>
        <taxon>Psychroflexus</taxon>
    </lineage>
</organism>
<sequence>MNKFVVFLVCITSLSVFGQGEANNWYFGDKAGITFNTNPPSAVTNGQLSTNEGCSSISDINGNLLMYTDGRTIWDRNHNIMPNADYFNGTGLNGDPSSTSSGLIVPHPTDPNLYFVFTVDEPHHENANAYPGQGPADRFGNSIPAYTDTERGVPEEDDGFNNGLNYSIVDISLNGGLGDVISGERNNELITYDENDTEEIKYKASEKITAVRGSDCNSVWVISEKTIGVLGIMKFFTPNGDGINDVWEISGLLESNSEEILLQIYNRYGKLLKTFTNNENGWDGTYNGRDLPSDDYWYRIRLTDGTIETGNFTLKR</sequence>
<accession>A0ABW3GPU1</accession>
<dbReference type="NCBIfam" id="TIGR04131">
    <property type="entry name" value="Bac_Flav_CTERM"/>
    <property type="match status" value="1"/>
</dbReference>
<keyword evidence="1" id="KW-0732">Signal</keyword>
<dbReference type="RefSeq" id="WP_379657832.1">
    <property type="nucleotide sequence ID" value="NZ_JBHTIV010000008.1"/>
</dbReference>
<feature type="signal peptide" evidence="1">
    <location>
        <begin position="1"/>
        <end position="18"/>
    </location>
</feature>